<dbReference type="InterPro" id="IPR001647">
    <property type="entry name" value="HTH_TetR"/>
</dbReference>
<dbReference type="InterPro" id="IPR023772">
    <property type="entry name" value="DNA-bd_HTH_TetR-type_CS"/>
</dbReference>
<keyword evidence="1" id="KW-0805">Transcription regulation</keyword>
<dbReference type="AlphaFoldDB" id="A0A841HZX2"/>
<dbReference type="InterPro" id="IPR036271">
    <property type="entry name" value="Tet_transcr_reg_TetR-rel_C_sf"/>
</dbReference>
<sequence length="211" mass="23643">MYVNGKPHRRTQQERRKETRAALLRAARELFATQGFEATSTEQIVGTAQVTRGALYHHFQDKRDLFRAVLEDLEHEIDAGIAALVENARPRNAEEGWELYIRAHLVYLDLTMRPDIRRIALLEAPAVLGYEGWQAIDAAHALAQHQQGLENLMRLGLIRPLPPRATARLIHGALTEAALYVAHAPDPQSARLEAETALRSLLGGLRLEVTV</sequence>
<dbReference type="EMBL" id="JACHHG010000002">
    <property type="protein sequence ID" value="MBB6097285.1"/>
    <property type="molecule type" value="Genomic_DNA"/>
</dbReference>
<name>A0A841HZX2_9DEIO</name>
<dbReference type="SUPFAM" id="SSF48498">
    <property type="entry name" value="Tetracyclin repressor-like, C-terminal domain"/>
    <property type="match status" value="1"/>
</dbReference>
<evidence type="ECO:0000313" key="7">
    <source>
        <dbReference type="Proteomes" id="UP000569951"/>
    </source>
</evidence>
<reference evidence="6 7" key="1">
    <citation type="submission" date="2020-08" db="EMBL/GenBank/DDBJ databases">
        <title>Genomic Encyclopedia of Type Strains, Phase IV (KMG-IV): sequencing the most valuable type-strain genomes for metagenomic binning, comparative biology and taxonomic classification.</title>
        <authorList>
            <person name="Goeker M."/>
        </authorList>
    </citation>
    <scope>NUCLEOTIDE SEQUENCE [LARGE SCALE GENOMIC DNA]</scope>
    <source>
        <strain evidence="6 7">DSM 21458</strain>
    </source>
</reference>
<dbReference type="InterPro" id="IPR009057">
    <property type="entry name" value="Homeodomain-like_sf"/>
</dbReference>
<feature type="domain" description="HTH tetR-type" evidence="5">
    <location>
        <begin position="17"/>
        <end position="77"/>
    </location>
</feature>
<dbReference type="PRINTS" id="PR00455">
    <property type="entry name" value="HTHTETR"/>
</dbReference>
<evidence type="ECO:0000256" key="1">
    <source>
        <dbReference type="ARBA" id="ARBA00023015"/>
    </source>
</evidence>
<keyword evidence="7" id="KW-1185">Reference proteome</keyword>
<dbReference type="Proteomes" id="UP000569951">
    <property type="component" value="Unassembled WGS sequence"/>
</dbReference>
<dbReference type="GO" id="GO:0000976">
    <property type="term" value="F:transcription cis-regulatory region binding"/>
    <property type="evidence" value="ECO:0007669"/>
    <property type="project" value="TreeGrafter"/>
</dbReference>
<dbReference type="PANTHER" id="PTHR30055">
    <property type="entry name" value="HTH-TYPE TRANSCRIPTIONAL REGULATOR RUTR"/>
    <property type="match status" value="1"/>
</dbReference>
<organism evidence="6 7">
    <name type="scientific">Deinobacterium chartae</name>
    <dbReference type="NCBI Taxonomy" id="521158"/>
    <lineage>
        <taxon>Bacteria</taxon>
        <taxon>Thermotogati</taxon>
        <taxon>Deinococcota</taxon>
        <taxon>Deinococci</taxon>
        <taxon>Deinococcales</taxon>
        <taxon>Deinococcaceae</taxon>
        <taxon>Deinobacterium</taxon>
    </lineage>
</organism>
<evidence type="ECO:0000256" key="2">
    <source>
        <dbReference type="ARBA" id="ARBA00023125"/>
    </source>
</evidence>
<feature type="DNA-binding region" description="H-T-H motif" evidence="4">
    <location>
        <begin position="40"/>
        <end position="59"/>
    </location>
</feature>
<dbReference type="PANTHER" id="PTHR30055:SF234">
    <property type="entry name" value="HTH-TYPE TRANSCRIPTIONAL REGULATOR BETI"/>
    <property type="match status" value="1"/>
</dbReference>
<keyword evidence="3" id="KW-0804">Transcription</keyword>
<evidence type="ECO:0000256" key="4">
    <source>
        <dbReference type="PROSITE-ProRule" id="PRU00335"/>
    </source>
</evidence>
<dbReference type="SUPFAM" id="SSF46689">
    <property type="entry name" value="Homeodomain-like"/>
    <property type="match status" value="1"/>
</dbReference>
<dbReference type="Pfam" id="PF00440">
    <property type="entry name" value="TetR_N"/>
    <property type="match status" value="1"/>
</dbReference>
<dbReference type="Gene3D" id="1.10.357.10">
    <property type="entry name" value="Tetracycline Repressor, domain 2"/>
    <property type="match status" value="1"/>
</dbReference>
<gene>
    <name evidence="6" type="ORF">HNR42_000699</name>
</gene>
<dbReference type="PROSITE" id="PS01081">
    <property type="entry name" value="HTH_TETR_1"/>
    <property type="match status" value="1"/>
</dbReference>
<dbReference type="Pfam" id="PF21351">
    <property type="entry name" value="TetR_C_41"/>
    <property type="match status" value="1"/>
</dbReference>
<evidence type="ECO:0000313" key="6">
    <source>
        <dbReference type="EMBL" id="MBB6097285.1"/>
    </source>
</evidence>
<protein>
    <submittedName>
        <fullName evidence="6">AcrR family transcriptional regulator</fullName>
    </submittedName>
</protein>
<dbReference type="RefSeq" id="WP_183984544.1">
    <property type="nucleotide sequence ID" value="NZ_JACHHG010000002.1"/>
</dbReference>
<evidence type="ECO:0000259" key="5">
    <source>
        <dbReference type="PROSITE" id="PS50977"/>
    </source>
</evidence>
<proteinExistence type="predicted"/>
<dbReference type="FunFam" id="1.10.10.60:FF:000141">
    <property type="entry name" value="TetR family transcriptional regulator"/>
    <property type="match status" value="1"/>
</dbReference>
<comment type="caution">
    <text evidence="6">The sequence shown here is derived from an EMBL/GenBank/DDBJ whole genome shotgun (WGS) entry which is preliminary data.</text>
</comment>
<dbReference type="PROSITE" id="PS50977">
    <property type="entry name" value="HTH_TETR_2"/>
    <property type="match status" value="1"/>
</dbReference>
<evidence type="ECO:0000256" key="3">
    <source>
        <dbReference type="ARBA" id="ARBA00023163"/>
    </source>
</evidence>
<dbReference type="GO" id="GO:0003700">
    <property type="term" value="F:DNA-binding transcription factor activity"/>
    <property type="evidence" value="ECO:0007669"/>
    <property type="project" value="TreeGrafter"/>
</dbReference>
<accession>A0A841HZX2</accession>
<dbReference type="InterPro" id="IPR049484">
    <property type="entry name" value="Rv0078-like_C"/>
</dbReference>
<keyword evidence="2 4" id="KW-0238">DNA-binding</keyword>
<dbReference type="InterPro" id="IPR050109">
    <property type="entry name" value="HTH-type_TetR-like_transc_reg"/>
</dbReference>